<gene>
    <name evidence="1" type="ORF">HPB47_015466</name>
</gene>
<keyword evidence="2" id="KW-1185">Reference proteome</keyword>
<name>A0AC60QTF1_IXOPE</name>
<reference evidence="1 2" key="1">
    <citation type="journal article" date="2020" name="Cell">
        <title>Large-Scale Comparative Analyses of Tick Genomes Elucidate Their Genetic Diversity and Vector Capacities.</title>
        <authorList>
            <consortium name="Tick Genome and Microbiome Consortium (TIGMIC)"/>
            <person name="Jia N."/>
            <person name="Wang J."/>
            <person name="Shi W."/>
            <person name="Du L."/>
            <person name="Sun Y."/>
            <person name="Zhan W."/>
            <person name="Jiang J.F."/>
            <person name="Wang Q."/>
            <person name="Zhang B."/>
            <person name="Ji P."/>
            <person name="Bell-Sakyi L."/>
            <person name="Cui X.M."/>
            <person name="Yuan T.T."/>
            <person name="Jiang B.G."/>
            <person name="Yang W.F."/>
            <person name="Lam T.T."/>
            <person name="Chang Q.C."/>
            <person name="Ding S.J."/>
            <person name="Wang X.J."/>
            <person name="Zhu J.G."/>
            <person name="Ruan X.D."/>
            <person name="Zhao L."/>
            <person name="Wei J.T."/>
            <person name="Ye R.Z."/>
            <person name="Que T.C."/>
            <person name="Du C.H."/>
            <person name="Zhou Y.H."/>
            <person name="Cheng J.X."/>
            <person name="Dai P.F."/>
            <person name="Guo W.B."/>
            <person name="Han X.H."/>
            <person name="Huang E.J."/>
            <person name="Li L.F."/>
            <person name="Wei W."/>
            <person name="Gao Y.C."/>
            <person name="Liu J.Z."/>
            <person name="Shao H.Z."/>
            <person name="Wang X."/>
            <person name="Wang C.C."/>
            <person name="Yang T.C."/>
            <person name="Huo Q.B."/>
            <person name="Li W."/>
            <person name="Chen H.Y."/>
            <person name="Chen S.E."/>
            <person name="Zhou L.G."/>
            <person name="Ni X.B."/>
            <person name="Tian J.H."/>
            <person name="Sheng Y."/>
            <person name="Liu T."/>
            <person name="Pan Y.S."/>
            <person name="Xia L.Y."/>
            <person name="Li J."/>
            <person name="Zhao F."/>
            <person name="Cao W.C."/>
        </authorList>
    </citation>
    <scope>NUCLEOTIDE SEQUENCE [LARGE SCALE GENOMIC DNA]</scope>
    <source>
        <strain evidence="1">Iper-2018</strain>
    </source>
</reference>
<organism evidence="1 2">
    <name type="scientific">Ixodes persulcatus</name>
    <name type="common">Taiga tick</name>
    <dbReference type="NCBI Taxonomy" id="34615"/>
    <lineage>
        <taxon>Eukaryota</taxon>
        <taxon>Metazoa</taxon>
        <taxon>Ecdysozoa</taxon>
        <taxon>Arthropoda</taxon>
        <taxon>Chelicerata</taxon>
        <taxon>Arachnida</taxon>
        <taxon>Acari</taxon>
        <taxon>Parasitiformes</taxon>
        <taxon>Ixodida</taxon>
        <taxon>Ixodoidea</taxon>
        <taxon>Ixodidae</taxon>
        <taxon>Ixodinae</taxon>
        <taxon>Ixodes</taxon>
    </lineage>
</organism>
<protein>
    <submittedName>
        <fullName evidence="1">Uncharacterized protein</fullName>
    </submittedName>
</protein>
<accession>A0AC60QTF1</accession>
<sequence length="325" mass="36530">MPANFRTTTWPVGKNISYPASVSFDGLNNPLETTVLSFLVEPHRLFIAQTRMYPRINDSITATVAFLKEAAVKDTEMDIRTLFSNYALDAIARCAFSTKMESHLQDVDDFAAKHKSFFEAPQTLSGLISPLTKSEALAQCTMFFLAGRDTSATSLAHAIYLLALNPEAQAKLRKEADECFEKHGEELTLDVVAKLKYVHGVVSETLRMLSPVTRLERLAAEDYVLGDTGIKLPKGCIIAVPVYSMHHDPEYFPDPFTFKPERQETFRLSIRPYTYLPFGAGPRNCIGNRFAVEVMKIALLHVVRSVEFYRSQNTPDIIGILMRHD</sequence>
<proteinExistence type="predicted"/>
<evidence type="ECO:0000313" key="2">
    <source>
        <dbReference type="Proteomes" id="UP000805193"/>
    </source>
</evidence>
<evidence type="ECO:0000313" key="1">
    <source>
        <dbReference type="EMBL" id="KAG0442929.1"/>
    </source>
</evidence>
<dbReference type="Proteomes" id="UP000805193">
    <property type="component" value="Unassembled WGS sequence"/>
</dbReference>
<comment type="caution">
    <text evidence="1">The sequence shown here is derived from an EMBL/GenBank/DDBJ whole genome shotgun (WGS) entry which is preliminary data.</text>
</comment>
<dbReference type="EMBL" id="JABSTQ010004100">
    <property type="protein sequence ID" value="KAG0442929.1"/>
    <property type="molecule type" value="Genomic_DNA"/>
</dbReference>